<feature type="domain" description="AAA+ ATPase" evidence="1">
    <location>
        <begin position="65"/>
        <end position="315"/>
    </location>
</feature>
<organism evidence="2 3">
    <name type="scientific">Mycolicibacterium madagascariense</name>
    <dbReference type="NCBI Taxonomy" id="212765"/>
    <lineage>
        <taxon>Bacteria</taxon>
        <taxon>Bacillati</taxon>
        <taxon>Actinomycetota</taxon>
        <taxon>Actinomycetes</taxon>
        <taxon>Mycobacteriales</taxon>
        <taxon>Mycobacteriaceae</taxon>
        <taxon>Mycolicibacterium</taxon>
    </lineage>
</organism>
<reference evidence="2 3" key="1">
    <citation type="journal article" date="2019" name="Emerg. Microbes Infect.">
        <title>Comprehensive subspecies identification of 175 nontuberculous mycobacteria species based on 7547 genomic profiles.</title>
        <authorList>
            <person name="Matsumoto Y."/>
            <person name="Kinjo T."/>
            <person name="Motooka D."/>
            <person name="Nabeya D."/>
            <person name="Jung N."/>
            <person name="Uechi K."/>
            <person name="Horii T."/>
            <person name="Iida T."/>
            <person name="Fujita J."/>
            <person name="Nakamura S."/>
        </authorList>
    </citation>
    <scope>NUCLEOTIDE SEQUENCE [LARGE SCALE GENOMIC DNA]</scope>
    <source>
        <strain evidence="2 3">JCM 13574</strain>
    </source>
</reference>
<name>A0A7I7XAW4_9MYCO</name>
<dbReference type="EMBL" id="AP022610">
    <property type="protein sequence ID" value="BBZ26704.1"/>
    <property type="molecule type" value="Genomic_DNA"/>
</dbReference>
<dbReference type="SUPFAM" id="SSF52540">
    <property type="entry name" value="P-loop containing nucleoside triphosphate hydrolases"/>
    <property type="match status" value="1"/>
</dbReference>
<dbReference type="PANTHER" id="PTHR37291">
    <property type="entry name" value="5-METHYLCYTOSINE-SPECIFIC RESTRICTION ENZYME B"/>
    <property type="match status" value="1"/>
</dbReference>
<dbReference type="AlphaFoldDB" id="A0A7I7XAW4"/>
<dbReference type="InterPro" id="IPR003593">
    <property type="entry name" value="AAA+_ATPase"/>
</dbReference>
<dbReference type="InterPro" id="IPR027417">
    <property type="entry name" value="P-loop_NTPase"/>
</dbReference>
<evidence type="ECO:0000313" key="3">
    <source>
        <dbReference type="Proteomes" id="UP000466517"/>
    </source>
</evidence>
<dbReference type="GO" id="GO:0005524">
    <property type="term" value="F:ATP binding"/>
    <property type="evidence" value="ECO:0007669"/>
    <property type="project" value="InterPro"/>
</dbReference>
<dbReference type="GO" id="GO:0016887">
    <property type="term" value="F:ATP hydrolysis activity"/>
    <property type="evidence" value="ECO:0007669"/>
    <property type="project" value="InterPro"/>
</dbReference>
<dbReference type="InterPro" id="IPR052934">
    <property type="entry name" value="Methyl-DNA_Rec/Restrict_Enz"/>
</dbReference>
<evidence type="ECO:0000259" key="1">
    <source>
        <dbReference type="SMART" id="SM00382"/>
    </source>
</evidence>
<dbReference type="KEGG" id="mmag:MMAD_09990"/>
<dbReference type="Gene3D" id="3.40.50.300">
    <property type="entry name" value="P-loop containing nucleotide triphosphate hydrolases"/>
    <property type="match status" value="1"/>
</dbReference>
<dbReference type="Proteomes" id="UP000466517">
    <property type="component" value="Chromosome"/>
</dbReference>
<proteinExistence type="predicted"/>
<dbReference type="PANTHER" id="PTHR37291:SF1">
    <property type="entry name" value="TYPE IV METHYL-DIRECTED RESTRICTION ENZYME ECOKMCRB SUBUNIT"/>
    <property type="match status" value="1"/>
</dbReference>
<protein>
    <recommendedName>
        <fullName evidence="1">AAA+ ATPase domain-containing protein</fullName>
    </recommendedName>
</protein>
<dbReference type="RefSeq" id="WP_163733350.1">
    <property type="nucleotide sequence ID" value="NZ_AP022610.1"/>
</dbReference>
<accession>A0A7I7XAW4</accession>
<sequence length="379" mass="40671">MSDATVEKLQTLFAELTPEHHPALGIAPGSGVAKTGDGGQVPSVITVPIEIDPRIERMVRLAILSAPAVILVGPPGSGKTTLLRQVVDRIVADPRSFGFQVGPTGVEWSAAEENWSTTDLVGGQTIDGSELRFRPGRVLSAIASGHWLIVDEVNRADMDRIFGGLLTWLSGQDVTLGTVSPAIGSPQVQLGWATGATCSVEHEELLTNPAGGTGPVRYVAGTEWRLLGTYNALDAQRVFRFGHALGRRFLRVPIPAADTAKFRTALLAQDHGLPEALLDAIVAIYTAHLTNSMTTLGPALFLRMADYIAAGVGTDAEQLTTITHVERELLAEAYLVNVGTWLREMEDELTSLGAAIVEQHHALSQTEWEWVVEMSHVLS</sequence>
<evidence type="ECO:0000313" key="2">
    <source>
        <dbReference type="EMBL" id="BBZ26704.1"/>
    </source>
</evidence>
<keyword evidence="3" id="KW-1185">Reference proteome</keyword>
<dbReference type="InterPro" id="IPR011704">
    <property type="entry name" value="ATPase_dyneun-rel_AAA"/>
</dbReference>
<gene>
    <name evidence="2" type="ORF">MMAD_09990</name>
</gene>
<dbReference type="SMART" id="SM00382">
    <property type="entry name" value="AAA"/>
    <property type="match status" value="1"/>
</dbReference>
<dbReference type="Pfam" id="PF07728">
    <property type="entry name" value="AAA_5"/>
    <property type="match status" value="1"/>
</dbReference>